<evidence type="ECO:0000313" key="2">
    <source>
        <dbReference type="EMBL" id="CAI4218678.1"/>
    </source>
</evidence>
<protein>
    <submittedName>
        <fullName evidence="2">Uncharacterized protein</fullName>
    </submittedName>
</protein>
<feature type="region of interest" description="Disordered" evidence="1">
    <location>
        <begin position="1"/>
        <end position="64"/>
    </location>
</feature>
<evidence type="ECO:0000313" key="3">
    <source>
        <dbReference type="Proteomes" id="UP000838763"/>
    </source>
</evidence>
<dbReference type="Proteomes" id="UP000838763">
    <property type="component" value="Unassembled WGS sequence"/>
</dbReference>
<keyword evidence="3" id="KW-1185">Reference proteome</keyword>
<organism evidence="2 3">
    <name type="scientific">Parascedosporium putredinis</name>
    <dbReference type="NCBI Taxonomy" id="1442378"/>
    <lineage>
        <taxon>Eukaryota</taxon>
        <taxon>Fungi</taxon>
        <taxon>Dikarya</taxon>
        <taxon>Ascomycota</taxon>
        <taxon>Pezizomycotina</taxon>
        <taxon>Sordariomycetes</taxon>
        <taxon>Hypocreomycetidae</taxon>
        <taxon>Microascales</taxon>
        <taxon>Microascaceae</taxon>
        <taxon>Parascedosporium</taxon>
    </lineage>
</organism>
<proteinExistence type="predicted"/>
<comment type="caution">
    <text evidence="2">The sequence shown here is derived from an EMBL/GenBank/DDBJ whole genome shotgun (WGS) entry which is preliminary data.</text>
</comment>
<dbReference type="EMBL" id="CALLCH030000018">
    <property type="protein sequence ID" value="CAI4218678.1"/>
    <property type="molecule type" value="Genomic_DNA"/>
</dbReference>
<reference evidence="2" key="1">
    <citation type="submission" date="2022-11" db="EMBL/GenBank/DDBJ databases">
        <authorList>
            <person name="Scott C."/>
            <person name="Bruce N."/>
        </authorList>
    </citation>
    <scope>NUCLEOTIDE SEQUENCE</scope>
</reference>
<dbReference type="OrthoDB" id="5244549at2759"/>
<feature type="compositionally biased region" description="Basic and acidic residues" evidence="1">
    <location>
        <begin position="10"/>
        <end position="44"/>
    </location>
</feature>
<gene>
    <name evidence="2" type="ORF">PPNO1_LOCUS8254</name>
</gene>
<evidence type="ECO:0000256" key="1">
    <source>
        <dbReference type="SAM" id="MobiDB-lite"/>
    </source>
</evidence>
<sequence>MNNQPPRGSAFDRDREIIDQRQRAADQMAHREREQNERTHREPYHPSVPHHSTAGSIPIHQPVASRLPGAIHSPGGLLANHGSTSAIPLGAPSGPVATFGGPLHEQGNRPPAQHGPQNNPGPQHQMFGPMTHGADPRARPKVLPKVPLMEPLQALKPSLGALFPARKDSRQFNKAMSPAGCRHLRRRKSAKVLLPRVNSQS</sequence>
<accession>A0A9P1HAY1</accession>
<feature type="region of interest" description="Disordered" evidence="1">
    <location>
        <begin position="98"/>
        <end position="141"/>
    </location>
</feature>
<dbReference type="AlphaFoldDB" id="A0A9P1HAY1"/>
<feature type="region of interest" description="Disordered" evidence="1">
    <location>
        <begin position="173"/>
        <end position="201"/>
    </location>
</feature>
<name>A0A9P1HAY1_9PEZI</name>